<dbReference type="Pfam" id="PF17120">
    <property type="entry name" value="zf-RING_16"/>
    <property type="match status" value="1"/>
</dbReference>
<evidence type="ECO:0000313" key="4">
    <source>
        <dbReference type="EMBL" id="CAE8691033.1"/>
    </source>
</evidence>
<protein>
    <recommendedName>
        <fullName evidence="3">WDR59/RTC1-like RING zinc finger domain-containing protein</fullName>
    </recommendedName>
</protein>
<reference evidence="4" key="1">
    <citation type="submission" date="2021-02" db="EMBL/GenBank/DDBJ databases">
        <authorList>
            <person name="Dougan E. K."/>
            <person name="Rhodes N."/>
            <person name="Thang M."/>
            <person name="Chan C."/>
        </authorList>
    </citation>
    <scope>NUCLEOTIDE SEQUENCE</scope>
</reference>
<dbReference type="AlphaFoldDB" id="A0A813K4I2"/>
<dbReference type="EMBL" id="CAJNNW010027360">
    <property type="protein sequence ID" value="CAE8691033.1"/>
    <property type="molecule type" value="Genomic_DNA"/>
</dbReference>
<evidence type="ECO:0000259" key="3">
    <source>
        <dbReference type="Pfam" id="PF17120"/>
    </source>
</evidence>
<dbReference type="GO" id="GO:0061700">
    <property type="term" value="C:GATOR2 complex"/>
    <property type="evidence" value="ECO:0007669"/>
    <property type="project" value="TreeGrafter"/>
</dbReference>
<evidence type="ECO:0000313" key="5">
    <source>
        <dbReference type="Proteomes" id="UP000626109"/>
    </source>
</evidence>
<feature type="domain" description="WDR59/RTC1-like RING zinc finger" evidence="3">
    <location>
        <begin position="180"/>
        <end position="229"/>
    </location>
</feature>
<dbReference type="GO" id="GO:0005774">
    <property type="term" value="C:vacuolar membrane"/>
    <property type="evidence" value="ECO:0007669"/>
    <property type="project" value="TreeGrafter"/>
</dbReference>
<evidence type="ECO:0000256" key="1">
    <source>
        <dbReference type="ARBA" id="ARBA00022574"/>
    </source>
</evidence>
<proteinExistence type="predicted"/>
<comment type="caution">
    <text evidence="4">The sequence shown here is derived from an EMBL/GenBank/DDBJ whole genome shotgun (WGS) entry which is preliminary data.</text>
</comment>
<dbReference type="PANTHER" id="PTHR46200:SF1">
    <property type="entry name" value="GATOR COMPLEX PROTEIN WDR24"/>
    <property type="match status" value="1"/>
</dbReference>
<dbReference type="InterPro" id="IPR049566">
    <property type="entry name" value="WDR59_RTC1-like_RING_Znf"/>
</dbReference>
<dbReference type="GO" id="GO:0016239">
    <property type="term" value="P:positive regulation of macroautophagy"/>
    <property type="evidence" value="ECO:0007669"/>
    <property type="project" value="TreeGrafter"/>
</dbReference>
<accession>A0A813K4I2</accession>
<dbReference type="GO" id="GO:1904263">
    <property type="term" value="P:positive regulation of TORC1 signaling"/>
    <property type="evidence" value="ECO:0007669"/>
    <property type="project" value="TreeGrafter"/>
</dbReference>
<dbReference type="InterPro" id="IPR037590">
    <property type="entry name" value="WDR24"/>
</dbReference>
<sequence length="243" mass="26165">VAASSGSSRGALAAARGAGAVVAVGDDRGQEVMEECLGRWRQAWCLETLRHVVAFHEERNDVGMLLALVAVLGVGSDPDPRIKRKLTRWVQGASDVLARWQSFVSRAALFRSLPFAEIQALPQRDTLLYLRCAYCRANIEPSRGLCSRPAAWKTGVGSVSSSLPSGRPTCVGCHRRRMPPCAVCGEDVRGLWVACQICGHGGHPTHIREWFAGGERRCPAGCGCHCLGFSDDGREKGGEKAVL</sequence>
<feature type="non-terminal residue" evidence="4">
    <location>
        <position position="243"/>
    </location>
</feature>
<evidence type="ECO:0000256" key="2">
    <source>
        <dbReference type="ARBA" id="ARBA00022737"/>
    </source>
</evidence>
<keyword evidence="1" id="KW-0853">WD repeat</keyword>
<name>A0A813K4I2_POLGL</name>
<keyword evidence="2" id="KW-0677">Repeat</keyword>
<dbReference type="PANTHER" id="PTHR46200">
    <property type="entry name" value="GATOR COMPLEX PROTEIN WDR24"/>
    <property type="match status" value="1"/>
</dbReference>
<gene>
    <name evidence="4" type="ORF">PGLA2088_LOCUS27216</name>
</gene>
<dbReference type="GO" id="GO:0005829">
    <property type="term" value="C:cytosol"/>
    <property type="evidence" value="ECO:0007669"/>
    <property type="project" value="TreeGrafter"/>
</dbReference>
<dbReference type="Proteomes" id="UP000626109">
    <property type="component" value="Unassembled WGS sequence"/>
</dbReference>
<organism evidence="4 5">
    <name type="scientific">Polarella glacialis</name>
    <name type="common">Dinoflagellate</name>
    <dbReference type="NCBI Taxonomy" id="89957"/>
    <lineage>
        <taxon>Eukaryota</taxon>
        <taxon>Sar</taxon>
        <taxon>Alveolata</taxon>
        <taxon>Dinophyceae</taxon>
        <taxon>Suessiales</taxon>
        <taxon>Suessiaceae</taxon>
        <taxon>Polarella</taxon>
    </lineage>
</organism>